<gene>
    <name evidence="1" type="ORF">PGLA1383_LOCUS9909</name>
</gene>
<dbReference type="SUPFAM" id="SSF53800">
    <property type="entry name" value="Chelatase"/>
    <property type="match status" value="1"/>
</dbReference>
<keyword evidence="2" id="KW-1185">Reference proteome</keyword>
<evidence type="ECO:0000313" key="2">
    <source>
        <dbReference type="Proteomes" id="UP000654075"/>
    </source>
</evidence>
<dbReference type="Gene3D" id="3.40.50.1400">
    <property type="match status" value="2"/>
</dbReference>
<dbReference type="EMBL" id="CAJNNV010004768">
    <property type="protein sequence ID" value="CAE8591224.1"/>
    <property type="molecule type" value="Genomic_DNA"/>
</dbReference>
<dbReference type="OrthoDB" id="5824at2759"/>
<protein>
    <submittedName>
        <fullName evidence="1">Uncharacterized protein</fullName>
    </submittedName>
</protein>
<dbReference type="Proteomes" id="UP000654075">
    <property type="component" value="Unassembled WGS sequence"/>
</dbReference>
<sequence>ASVVSAVGLGRPTKRVVVLIDNGSLKAPSTLGLRQVARSLQEHLCTVGGSHSSVIAASARFSDRIDPGELGGERARTLQELLRDLRSQHFAEVTLLPVFFGPSAMVADFIPKQVTVVRSEPGPPMPIMTLAPTLVCGCPFLNPGGGSDNRVAQMLFDRIQEAVKTNGFGPNPAIAVVDHGSPTPAVARCRNQVTTQLQSLIAAAALAGAHLKPRVVLGCCMERREGDEYDFNGDLLENVLEENPIFKEGEVIVALMFLQPGRHAGPDGDLDQIAKKAAAGLQSDWGTQDPCAAREQLRQITRQDELEADEDTVSGLVRSRLPSEAEQLLVKLQARARILQTENAALRSEAGSQRARLREVFETQAMAAEETRAQKVQAARARGEAAMLRLQIEVASGGSALPGLGA</sequence>
<feature type="non-terminal residue" evidence="1">
    <location>
        <position position="406"/>
    </location>
</feature>
<evidence type="ECO:0000313" key="1">
    <source>
        <dbReference type="EMBL" id="CAE8591224.1"/>
    </source>
</evidence>
<organism evidence="1 2">
    <name type="scientific">Polarella glacialis</name>
    <name type="common">Dinoflagellate</name>
    <dbReference type="NCBI Taxonomy" id="89957"/>
    <lineage>
        <taxon>Eukaryota</taxon>
        <taxon>Sar</taxon>
        <taxon>Alveolata</taxon>
        <taxon>Dinophyceae</taxon>
        <taxon>Suessiales</taxon>
        <taxon>Suessiaceae</taxon>
        <taxon>Polarella</taxon>
    </lineage>
</organism>
<comment type="caution">
    <text evidence="1">The sequence shown here is derived from an EMBL/GenBank/DDBJ whole genome shotgun (WGS) entry which is preliminary data.</text>
</comment>
<dbReference type="AlphaFoldDB" id="A0A813E0Q0"/>
<proteinExistence type="predicted"/>
<name>A0A813E0Q0_POLGL</name>
<accession>A0A813E0Q0</accession>
<reference evidence="1" key="1">
    <citation type="submission" date="2021-02" db="EMBL/GenBank/DDBJ databases">
        <authorList>
            <person name="Dougan E. K."/>
            <person name="Rhodes N."/>
            <person name="Thang M."/>
            <person name="Chan C."/>
        </authorList>
    </citation>
    <scope>NUCLEOTIDE SEQUENCE</scope>
</reference>